<dbReference type="PANTHER" id="PTHR22916:SF3">
    <property type="entry name" value="UDP-GLCNAC:BETAGAL BETA-1,3-N-ACETYLGLUCOSAMINYLTRANSFERASE-LIKE PROTEIN 1"/>
    <property type="match status" value="1"/>
</dbReference>
<dbReference type="RefSeq" id="WP_285930726.1">
    <property type="nucleotide sequence ID" value="NZ_JASTZU010000018.1"/>
</dbReference>
<evidence type="ECO:0000313" key="3">
    <source>
        <dbReference type="EMBL" id="MDL4839771.1"/>
    </source>
</evidence>
<dbReference type="GO" id="GO:0016757">
    <property type="term" value="F:glycosyltransferase activity"/>
    <property type="evidence" value="ECO:0007669"/>
    <property type="project" value="UniProtKB-KW"/>
</dbReference>
<dbReference type="EC" id="2.4.-.-" evidence="3"/>
<sequence length="434" mass="50214">MLKDITAILVDYAEQSILNKALFSLIPIRNKLHSIIVITEEKISTNFMMESEWFDKIEFISNEINDSGQLLNNTIDEISTEYVLLLQDTDYLSPKISSETLELDQSKTALVTSYEISNKVIHRPYLLLTSFIKKEKFMSDFQLPFKESRLPAMLLKVEISCQQFKEGVVKQARKNSSTNSIEKAKIIEKYQLNPVKTNYTSLSVIVSNYNMEKYVETAVVSCLLQNEHFDQILIIDDGSTDNSYNNLKQWNKFNHVKIFHKKNEGKAIALNQLLSEVTSDFILELDADDWLDPDAVSTVKELLHDLPKEFSLLYGNLKKWKQLDRDVVFKGESKGIQIDGISNLLSYHFPLGPRIYRTSSLKEVGGFPVIPFENGRLYEDVSVLTRLINISKFHYQNFTIYNVREHKESITRNSDAKWNEYLKILKFNINENSD</sequence>
<dbReference type="Pfam" id="PF00535">
    <property type="entry name" value="Glycos_transf_2"/>
    <property type="match status" value="1"/>
</dbReference>
<keyword evidence="4" id="KW-1185">Reference proteome</keyword>
<keyword evidence="3" id="KW-0808">Transferase</keyword>
<keyword evidence="3" id="KW-0328">Glycosyltransferase</keyword>
<evidence type="ECO:0000259" key="2">
    <source>
        <dbReference type="Pfam" id="PF00535"/>
    </source>
</evidence>
<organism evidence="3 4">
    <name type="scientific">Aquibacillus rhizosphaerae</name>
    <dbReference type="NCBI Taxonomy" id="3051431"/>
    <lineage>
        <taxon>Bacteria</taxon>
        <taxon>Bacillati</taxon>
        <taxon>Bacillota</taxon>
        <taxon>Bacilli</taxon>
        <taxon>Bacillales</taxon>
        <taxon>Bacillaceae</taxon>
        <taxon>Aquibacillus</taxon>
    </lineage>
</organism>
<comment type="similarity">
    <text evidence="1">Belongs to the glycosyltransferase 2 family.</text>
</comment>
<dbReference type="InterPro" id="IPR001173">
    <property type="entry name" value="Glyco_trans_2-like"/>
</dbReference>
<evidence type="ECO:0000313" key="4">
    <source>
        <dbReference type="Proteomes" id="UP001235343"/>
    </source>
</evidence>
<reference evidence="3 4" key="1">
    <citation type="submission" date="2023-06" db="EMBL/GenBank/DDBJ databases">
        <title>Aquibacillus rhizosphaerae LR5S19.</title>
        <authorList>
            <person name="Sun J.-Q."/>
        </authorList>
    </citation>
    <scope>NUCLEOTIDE SEQUENCE [LARGE SCALE GENOMIC DNA]</scope>
    <source>
        <strain evidence="3 4">LR5S19</strain>
    </source>
</reference>
<dbReference type="Proteomes" id="UP001235343">
    <property type="component" value="Unassembled WGS sequence"/>
</dbReference>
<dbReference type="EMBL" id="JASTZU010000018">
    <property type="protein sequence ID" value="MDL4839771.1"/>
    <property type="molecule type" value="Genomic_DNA"/>
</dbReference>
<dbReference type="CDD" id="cd00761">
    <property type="entry name" value="Glyco_tranf_GTA_type"/>
    <property type="match status" value="1"/>
</dbReference>
<dbReference type="PANTHER" id="PTHR22916">
    <property type="entry name" value="GLYCOSYLTRANSFERASE"/>
    <property type="match status" value="1"/>
</dbReference>
<gene>
    <name evidence="3" type="ORF">QQS35_04775</name>
</gene>
<dbReference type="SUPFAM" id="SSF53448">
    <property type="entry name" value="Nucleotide-diphospho-sugar transferases"/>
    <property type="match status" value="1"/>
</dbReference>
<comment type="caution">
    <text evidence="3">The sequence shown here is derived from an EMBL/GenBank/DDBJ whole genome shotgun (WGS) entry which is preliminary data.</text>
</comment>
<dbReference type="Gene3D" id="3.90.550.10">
    <property type="entry name" value="Spore Coat Polysaccharide Biosynthesis Protein SpsA, Chain A"/>
    <property type="match status" value="1"/>
</dbReference>
<name>A0ABT7L1Q0_9BACI</name>
<evidence type="ECO:0000256" key="1">
    <source>
        <dbReference type="ARBA" id="ARBA00006739"/>
    </source>
</evidence>
<dbReference type="InterPro" id="IPR029044">
    <property type="entry name" value="Nucleotide-diphossugar_trans"/>
</dbReference>
<accession>A0ABT7L1Q0</accession>
<feature type="domain" description="Glycosyltransferase 2-like" evidence="2">
    <location>
        <begin position="203"/>
        <end position="309"/>
    </location>
</feature>
<protein>
    <submittedName>
        <fullName evidence="3">Glycosyltransferase family 2 protein</fullName>
        <ecNumber evidence="3">2.4.-.-</ecNumber>
    </submittedName>
</protein>
<proteinExistence type="inferred from homology"/>